<sequence length="388" mass="41707">MKAILLALAILPAIQGSAAPVFTVQTCYTTNGCNQHDSSKRITVFPSYNCSPSTCMNDYPWRRRPYCDTKCMPDFTSSMSYAESALTEHPYVVEYDPGNYLCNATTSAPQRATFFIVAKGNCLVIDDGTGDKPARSAIWSITSTGDVDSIRYAGINCNGDPIGAFRVSAADVTARTCIESIDTVATIYSIGGVTPLKERRYAVKTYYSDSTCSTVSSINYKLESTLVDWDCSTSGSNCQLLPDGHYGKITCISATNYAQFAASAFGSTPYMIAKRYYNTDCSVDYGLLAYRADGSTINVGDGVKGKFQLMNDSYNATTFVDGEPTGSFSASFSELAVICMGGNRYYPYNAPTSDLATTTNSTTGQGNGSSKLKSIYSALLSSTLATLQ</sequence>
<feature type="chain" id="PRO_5035813692" evidence="1">
    <location>
        <begin position="19"/>
        <end position="388"/>
    </location>
</feature>
<protein>
    <submittedName>
        <fullName evidence="2">Uncharacterized protein</fullName>
    </submittedName>
</protein>
<comment type="caution">
    <text evidence="2">The sequence shown here is derived from an EMBL/GenBank/DDBJ whole genome shotgun (WGS) entry which is preliminary data.</text>
</comment>
<name>A0A8T1WRG6_9STRA</name>
<dbReference type="Proteomes" id="UP000693981">
    <property type="component" value="Unassembled WGS sequence"/>
</dbReference>
<dbReference type="AlphaFoldDB" id="A0A8T1WRG6"/>
<keyword evidence="3" id="KW-1185">Reference proteome</keyword>
<evidence type="ECO:0000313" key="3">
    <source>
        <dbReference type="Proteomes" id="UP000693981"/>
    </source>
</evidence>
<dbReference type="EMBL" id="JAGDFL010000235">
    <property type="protein sequence ID" value="KAG7394928.1"/>
    <property type="molecule type" value="Genomic_DNA"/>
</dbReference>
<evidence type="ECO:0000313" key="2">
    <source>
        <dbReference type="EMBL" id="KAG7394928.1"/>
    </source>
</evidence>
<evidence type="ECO:0000256" key="1">
    <source>
        <dbReference type="SAM" id="SignalP"/>
    </source>
</evidence>
<reference evidence="2" key="1">
    <citation type="submission" date="2021-02" db="EMBL/GenBank/DDBJ databases">
        <authorList>
            <person name="Palmer J.M."/>
        </authorList>
    </citation>
    <scope>NUCLEOTIDE SEQUENCE</scope>
    <source>
        <strain evidence="2">SCRP23</strain>
    </source>
</reference>
<accession>A0A8T1WRG6</accession>
<keyword evidence="1" id="KW-0732">Signal</keyword>
<feature type="signal peptide" evidence="1">
    <location>
        <begin position="1"/>
        <end position="18"/>
    </location>
</feature>
<gene>
    <name evidence="2" type="ORF">PHYBOEH_004449</name>
</gene>
<organism evidence="2 3">
    <name type="scientific">Phytophthora boehmeriae</name>
    <dbReference type="NCBI Taxonomy" id="109152"/>
    <lineage>
        <taxon>Eukaryota</taxon>
        <taxon>Sar</taxon>
        <taxon>Stramenopiles</taxon>
        <taxon>Oomycota</taxon>
        <taxon>Peronosporomycetes</taxon>
        <taxon>Peronosporales</taxon>
        <taxon>Peronosporaceae</taxon>
        <taxon>Phytophthora</taxon>
    </lineage>
</organism>
<dbReference type="OrthoDB" id="115018at2759"/>
<proteinExistence type="predicted"/>